<keyword evidence="1" id="KW-1133">Transmembrane helix</keyword>
<evidence type="ECO:0000313" key="2">
    <source>
        <dbReference type="EMBL" id="MDQ1150994.1"/>
    </source>
</evidence>
<feature type="transmembrane region" description="Helical" evidence="1">
    <location>
        <begin position="41"/>
        <end position="62"/>
    </location>
</feature>
<evidence type="ECO:0000313" key="3">
    <source>
        <dbReference type="Proteomes" id="UP001244640"/>
    </source>
</evidence>
<sequence>MKEYSFKYQNKIGIVYLLTVLIGIPFLIIAVTVWLMDYISWLFWVSVPVMILTMILGVWRFLKKSRTWDTIQLDNDGFTSKSYGRVEYQEIADIPAYSALIAPPPSMRIRLTDGRQLIWLFNPNNLKSTNDINTFIAFKEDLLDHLEQRELKLTKKVDNTSRDLHEIQIKEDLTNKKIDYDIIAQLKESKQRDYRFIAIPISAIFATIMLLKTCGTDFIRSQRENESNNFRSAVLKIETNYDNNVQRARDVAARYAIKFGPVFLLTNDPDAVLEFTPNINKDPYSTEINVIGLRRVEDNRLLEQYIKHPDSVSYELSVVNETAKFYSIMRKSILAHPDSSSGTIYFAVYNPKESFPVKHNRTSSHDNTFRPIQFATSITLPSIGKLTKDILHNMDFASLRSILQSYKGTYFYMVAKEQDGISESQFAQIKSLVEQDLKEHQIDTKSFQSKVYNVR</sequence>
<keyword evidence="1" id="KW-0472">Membrane</keyword>
<comment type="caution">
    <text evidence="2">The sequence shown here is derived from an EMBL/GenBank/DDBJ whole genome shotgun (WGS) entry which is preliminary data.</text>
</comment>
<dbReference type="EMBL" id="JAUTBA010000001">
    <property type="protein sequence ID" value="MDQ1150994.1"/>
    <property type="molecule type" value="Genomic_DNA"/>
</dbReference>
<accession>A0ABU0U7R5</accession>
<dbReference type="RefSeq" id="WP_307186545.1">
    <property type="nucleotide sequence ID" value="NZ_JAUTBA010000001.1"/>
</dbReference>
<dbReference type="Proteomes" id="UP001244640">
    <property type="component" value="Unassembled WGS sequence"/>
</dbReference>
<feature type="transmembrane region" description="Helical" evidence="1">
    <location>
        <begin position="12"/>
        <end position="35"/>
    </location>
</feature>
<keyword evidence="3" id="KW-1185">Reference proteome</keyword>
<evidence type="ECO:0000256" key="1">
    <source>
        <dbReference type="SAM" id="Phobius"/>
    </source>
</evidence>
<feature type="transmembrane region" description="Helical" evidence="1">
    <location>
        <begin position="194"/>
        <end position="211"/>
    </location>
</feature>
<name>A0ABU0U7R5_9SPHI</name>
<keyword evidence="1" id="KW-0812">Transmembrane</keyword>
<protein>
    <submittedName>
        <fullName evidence="2">Uncharacterized protein</fullName>
    </submittedName>
</protein>
<proteinExistence type="predicted"/>
<gene>
    <name evidence="2" type="ORF">QE382_002978</name>
</gene>
<reference evidence="2 3" key="1">
    <citation type="submission" date="2023-07" db="EMBL/GenBank/DDBJ databases">
        <title>Functional and genomic diversity of the sorghum phyllosphere microbiome.</title>
        <authorList>
            <person name="Shade A."/>
        </authorList>
    </citation>
    <scope>NUCLEOTIDE SEQUENCE [LARGE SCALE GENOMIC DNA]</scope>
    <source>
        <strain evidence="2 3">SORGH_AS_0892</strain>
    </source>
</reference>
<organism evidence="2 3">
    <name type="scientific">Sphingobacterium zeae</name>
    <dbReference type="NCBI Taxonomy" id="1776859"/>
    <lineage>
        <taxon>Bacteria</taxon>
        <taxon>Pseudomonadati</taxon>
        <taxon>Bacteroidota</taxon>
        <taxon>Sphingobacteriia</taxon>
        <taxon>Sphingobacteriales</taxon>
        <taxon>Sphingobacteriaceae</taxon>
        <taxon>Sphingobacterium</taxon>
    </lineage>
</organism>